<feature type="compositionally biased region" description="Acidic residues" evidence="1">
    <location>
        <begin position="379"/>
        <end position="409"/>
    </location>
</feature>
<dbReference type="Pfam" id="PF09174">
    <property type="entry name" value="Maf1"/>
    <property type="match status" value="1"/>
</dbReference>
<evidence type="ECO:0000313" key="3">
    <source>
        <dbReference type="Proteomes" id="UP000290900"/>
    </source>
</evidence>
<organism evidence="2 3">
    <name type="scientific">Brettanomyces naardenensis</name>
    <name type="common">Yeast</name>
    <dbReference type="NCBI Taxonomy" id="13370"/>
    <lineage>
        <taxon>Eukaryota</taxon>
        <taxon>Fungi</taxon>
        <taxon>Dikarya</taxon>
        <taxon>Ascomycota</taxon>
        <taxon>Saccharomycotina</taxon>
        <taxon>Pichiomycetes</taxon>
        <taxon>Pichiales</taxon>
        <taxon>Pichiaceae</taxon>
        <taxon>Brettanomyces</taxon>
    </lineage>
</organism>
<feature type="compositionally biased region" description="Basic and acidic residues" evidence="1">
    <location>
        <begin position="359"/>
        <end position="368"/>
    </location>
</feature>
<feature type="compositionally biased region" description="Basic residues" evidence="1">
    <location>
        <begin position="99"/>
        <end position="113"/>
    </location>
</feature>
<evidence type="ECO:0000313" key="2">
    <source>
        <dbReference type="EMBL" id="VEU23212.1"/>
    </source>
</evidence>
<dbReference type="InterPro" id="IPR015257">
    <property type="entry name" value="Maf1"/>
</dbReference>
<feature type="region of interest" description="Disordered" evidence="1">
    <location>
        <begin position="312"/>
        <end position="422"/>
    </location>
</feature>
<dbReference type="EMBL" id="CAACVR010000036">
    <property type="protein sequence ID" value="VEU23212.1"/>
    <property type="molecule type" value="Genomic_DNA"/>
</dbReference>
<dbReference type="InParanoid" id="A0A448YQL9"/>
<dbReference type="GO" id="GO:0005634">
    <property type="term" value="C:nucleus"/>
    <property type="evidence" value="ECO:0007669"/>
    <property type="project" value="TreeGrafter"/>
</dbReference>
<dbReference type="Gene3D" id="3.40.1000.50">
    <property type="entry name" value="Repressor of RNA polymerase III transcription Maf1"/>
    <property type="match status" value="1"/>
</dbReference>
<feature type="compositionally biased region" description="Acidic residues" evidence="1">
    <location>
        <begin position="341"/>
        <end position="358"/>
    </location>
</feature>
<feature type="region of interest" description="Disordered" evidence="1">
    <location>
        <begin position="28"/>
        <end position="142"/>
    </location>
</feature>
<feature type="compositionally biased region" description="Acidic residues" evidence="1">
    <location>
        <begin position="68"/>
        <end position="87"/>
    </location>
</feature>
<dbReference type="PANTHER" id="PTHR22504">
    <property type="entry name" value="REPRESSOR OF RNA POLYMERASE III TRANSCRIPTION MAF1"/>
    <property type="match status" value="1"/>
</dbReference>
<name>A0A448YQL9_BRENA</name>
<protein>
    <submittedName>
        <fullName evidence="2">DEKNAAC104338</fullName>
    </submittedName>
</protein>
<dbReference type="InterPro" id="IPR038564">
    <property type="entry name" value="Maf1_sf"/>
</dbReference>
<dbReference type="Proteomes" id="UP000290900">
    <property type="component" value="Unassembled WGS sequence"/>
</dbReference>
<reference evidence="2 3" key="1">
    <citation type="submission" date="2018-12" db="EMBL/GenBank/DDBJ databases">
        <authorList>
            <person name="Tiukova I."/>
            <person name="Dainat J."/>
        </authorList>
    </citation>
    <scope>NUCLEOTIDE SEQUENCE [LARGE SCALE GENOMIC DNA]</scope>
</reference>
<dbReference type="STRING" id="13370.A0A448YQL9"/>
<dbReference type="GO" id="GO:0016480">
    <property type="term" value="P:negative regulation of transcription by RNA polymerase III"/>
    <property type="evidence" value="ECO:0007669"/>
    <property type="project" value="InterPro"/>
</dbReference>
<dbReference type="GO" id="GO:0000994">
    <property type="term" value="F:RNA polymerase III core binding"/>
    <property type="evidence" value="ECO:0007669"/>
    <property type="project" value="TreeGrafter"/>
</dbReference>
<accession>A0A448YQL9</accession>
<keyword evidence="3" id="KW-1185">Reference proteome</keyword>
<sequence length="422" mass="48199">MHVQGTCDLFTTKPIGIDRKLYKRLDRRYSSSRHSSITGEDELAEEDGKARSNSDTGVLRKRRRPLSGEEEEDSAVADDYPVDEEPSSDQFVSPEFIQLKKRSSSYSYPHRRPQISQTNGITRSRDGHYDSISKPRSKSFHYSMTRDSGDALAALRGNRDTETLDYYSPFGPLSQQSSRRLFAYLIAILNSTYPDHDFSLVQPNNFSLLTSPEVLIKRVNSLLISLGKASGLDWIWQTIDTHMEIGQCTCFQYEPEQSFLNDLPGTLWCNMYFMYSKKKKRVAFIYFRASTLQESKNGSATDVTVTARRRNSKVGTLDEARDDETQEEYDLRYSSSPISEDVFEEEEEEEDRGEEETADEGKGNKEEESVSPLEKIGDSEEDEEDYEGGDYAMDEEELANENQDDEDDFGNGNERSEGMEVD</sequence>
<dbReference type="PANTHER" id="PTHR22504:SF0">
    <property type="entry name" value="REPRESSOR OF RNA POLYMERASE III TRANSCRIPTION MAF1 HOMOLOG"/>
    <property type="match status" value="1"/>
</dbReference>
<feature type="compositionally biased region" description="Basic and acidic residues" evidence="1">
    <location>
        <begin position="123"/>
        <end position="133"/>
    </location>
</feature>
<dbReference type="PIRSF" id="PIRSF037240">
    <property type="entry name" value="RNA_polIII_Trep_MAF1"/>
    <property type="match status" value="1"/>
</dbReference>
<dbReference type="AlphaFoldDB" id="A0A448YQL9"/>
<dbReference type="OrthoDB" id="277029at2759"/>
<gene>
    <name evidence="2" type="ORF">BRENAR_LOCUS3943</name>
</gene>
<proteinExistence type="predicted"/>
<evidence type="ECO:0000256" key="1">
    <source>
        <dbReference type="SAM" id="MobiDB-lite"/>
    </source>
</evidence>